<dbReference type="AlphaFoldDB" id="A0A8C9GLI2"/>
<dbReference type="Proteomes" id="UP000694416">
    <property type="component" value="Unplaced"/>
</dbReference>
<name>A0A8C9GLI2_9PRIM</name>
<keyword evidence="2" id="KW-1185">Reference proteome</keyword>
<accession>A0A8C9GLI2</accession>
<evidence type="ECO:0000313" key="1">
    <source>
        <dbReference type="Ensembl" id="ENSPTEP00000005944.1"/>
    </source>
</evidence>
<proteinExistence type="predicted"/>
<reference evidence="1" key="2">
    <citation type="submission" date="2025-09" db="UniProtKB">
        <authorList>
            <consortium name="Ensembl"/>
        </authorList>
    </citation>
    <scope>IDENTIFICATION</scope>
</reference>
<organism evidence="1 2">
    <name type="scientific">Piliocolobus tephrosceles</name>
    <name type="common">Ugandan red Colobus</name>
    <dbReference type="NCBI Taxonomy" id="591936"/>
    <lineage>
        <taxon>Eukaryota</taxon>
        <taxon>Metazoa</taxon>
        <taxon>Chordata</taxon>
        <taxon>Craniata</taxon>
        <taxon>Vertebrata</taxon>
        <taxon>Euteleostomi</taxon>
        <taxon>Mammalia</taxon>
        <taxon>Eutheria</taxon>
        <taxon>Euarchontoglires</taxon>
        <taxon>Primates</taxon>
        <taxon>Haplorrhini</taxon>
        <taxon>Catarrhini</taxon>
        <taxon>Cercopithecidae</taxon>
        <taxon>Colobinae</taxon>
        <taxon>Piliocolobus</taxon>
    </lineage>
</organism>
<reference evidence="1" key="1">
    <citation type="submission" date="2025-08" db="UniProtKB">
        <authorList>
            <consortium name="Ensembl"/>
        </authorList>
    </citation>
    <scope>IDENTIFICATION</scope>
</reference>
<evidence type="ECO:0000313" key="2">
    <source>
        <dbReference type="Proteomes" id="UP000694416"/>
    </source>
</evidence>
<protein>
    <submittedName>
        <fullName evidence="1">Uncharacterized protein</fullName>
    </submittedName>
</protein>
<sequence>MSFPKLLRVLSASCRSNSWRRGPCICTSTSLVQMSAFYKCFLLRKHFLGHCLYQVIFAGDG</sequence>
<dbReference type="Ensembl" id="ENSPTET00000009128.1">
    <property type="protein sequence ID" value="ENSPTEP00000005944.1"/>
    <property type="gene ID" value="ENSPTEG00000006853.1"/>
</dbReference>